<protein>
    <submittedName>
        <fullName evidence="2">Uncharacterized protein</fullName>
    </submittedName>
</protein>
<evidence type="ECO:0000313" key="2">
    <source>
        <dbReference type="EMBL" id="CAE0598513.1"/>
    </source>
</evidence>
<feature type="compositionally biased region" description="Low complexity" evidence="1">
    <location>
        <begin position="98"/>
        <end position="107"/>
    </location>
</feature>
<proteinExistence type="predicted"/>
<evidence type="ECO:0000256" key="1">
    <source>
        <dbReference type="SAM" id="MobiDB-lite"/>
    </source>
</evidence>
<sequence>MIQEFTPKQMGREVNMRRGKWGYYQSTCGYTRLSPGFDNLDNLWTWMYDNIGVTVDTHRGGRFASVAEVREAFEECARFYAPAAVAGKPHSPKGQGLAPKPKAGSKPATKKAKPPPAKKAKPSSKKQKVVDVPVLVD</sequence>
<gene>
    <name evidence="2" type="ORF">EHUX00137_LOCUS46779</name>
</gene>
<name>A0A7S3U004_EMIHU</name>
<feature type="region of interest" description="Disordered" evidence="1">
    <location>
        <begin position="84"/>
        <end position="137"/>
    </location>
</feature>
<dbReference type="EMBL" id="HBIR01060180">
    <property type="protein sequence ID" value="CAE0598513.1"/>
    <property type="molecule type" value="Transcribed_RNA"/>
</dbReference>
<feature type="compositionally biased region" description="Basic residues" evidence="1">
    <location>
        <begin position="108"/>
        <end position="127"/>
    </location>
</feature>
<organism evidence="2">
    <name type="scientific">Emiliania huxleyi</name>
    <name type="common">Coccolithophore</name>
    <name type="synonym">Pontosphaera huxleyi</name>
    <dbReference type="NCBI Taxonomy" id="2903"/>
    <lineage>
        <taxon>Eukaryota</taxon>
        <taxon>Haptista</taxon>
        <taxon>Haptophyta</taxon>
        <taxon>Prymnesiophyceae</taxon>
        <taxon>Isochrysidales</taxon>
        <taxon>Noelaerhabdaceae</taxon>
        <taxon>Emiliania</taxon>
    </lineage>
</organism>
<reference evidence="2" key="1">
    <citation type="submission" date="2021-01" db="EMBL/GenBank/DDBJ databases">
        <authorList>
            <person name="Corre E."/>
            <person name="Pelletier E."/>
            <person name="Niang G."/>
            <person name="Scheremetjew M."/>
            <person name="Finn R."/>
            <person name="Kale V."/>
            <person name="Holt S."/>
            <person name="Cochrane G."/>
            <person name="Meng A."/>
            <person name="Brown T."/>
            <person name="Cohen L."/>
        </authorList>
    </citation>
    <scope>NUCLEOTIDE SEQUENCE</scope>
    <source>
        <strain evidence="2">379</strain>
    </source>
</reference>
<accession>A0A7S3U004</accession>
<dbReference type="AlphaFoldDB" id="A0A7S3U004"/>